<feature type="transmembrane region" description="Helical" evidence="4">
    <location>
        <begin position="74"/>
        <end position="95"/>
    </location>
</feature>
<dbReference type="EMBL" id="JABFBC010000001">
    <property type="protein sequence ID" value="NNU78983.1"/>
    <property type="molecule type" value="Genomic_DNA"/>
</dbReference>
<evidence type="ECO:0000313" key="5">
    <source>
        <dbReference type="EMBL" id="NNU78983.1"/>
    </source>
</evidence>
<comment type="similarity">
    <text evidence="2">Belongs to the ABC-2 integral membrane protein family.</text>
</comment>
<evidence type="ECO:0000256" key="1">
    <source>
        <dbReference type="ARBA" id="ARBA00004429"/>
    </source>
</evidence>
<keyword evidence="3" id="KW-0813">Transport</keyword>
<reference evidence="5 6" key="1">
    <citation type="submission" date="2020-05" db="EMBL/GenBank/DDBJ databases">
        <title>Gimesia benthica sp. nov., a novel planctomycete isolated from a deep-sea water sample of the Northwest Indian Ocean.</title>
        <authorList>
            <person name="Wang J."/>
            <person name="Ruan C."/>
            <person name="Song L."/>
            <person name="Zhu Y."/>
            <person name="Li A."/>
            <person name="Zheng X."/>
            <person name="Wang L."/>
            <person name="Lu Z."/>
            <person name="Huang Y."/>
            <person name="Du W."/>
            <person name="Zhou Y."/>
            <person name="Huang L."/>
            <person name="Dai X."/>
        </authorList>
    </citation>
    <scope>NUCLEOTIDE SEQUENCE [LARGE SCALE GENOMIC DNA]</scope>
    <source>
        <strain evidence="5 6">YYQ-30</strain>
    </source>
</reference>
<proteinExistence type="inferred from homology"/>
<feature type="transmembrane region" description="Helical" evidence="4">
    <location>
        <begin position="153"/>
        <end position="174"/>
    </location>
</feature>
<keyword evidence="4" id="KW-0812">Transmembrane</keyword>
<organism evidence="5 6">
    <name type="scientific">Halovulum dunhuangense</name>
    <dbReference type="NCBI Taxonomy" id="1505036"/>
    <lineage>
        <taxon>Bacteria</taxon>
        <taxon>Pseudomonadati</taxon>
        <taxon>Pseudomonadota</taxon>
        <taxon>Alphaproteobacteria</taxon>
        <taxon>Rhodobacterales</taxon>
        <taxon>Paracoccaceae</taxon>
        <taxon>Halovulum</taxon>
    </lineage>
</organism>
<comment type="caution">
    <text evidence="5">The sequence shown here is derived from an EMBL/GenBank/DDBJ whole genome shotgun (WGS) entry which is preliminary data.</text>
</comment>
<dbReference type="PANTHER" id="PTHR30413:SF8">
    <property type="entry name" value="TRANSPORT PERMEASE PROTEIN"/>
    <property type="match status" value="1"/>
</dbReference>
<gene>
    <name evidence="5" type="ORF">HMH01_00900</name>
</gene>
<comment type="subcellular location">
    <subcellularLocation>
        <location evidence="1">Cell inner membrane</location>
        <topology evidence="1">Multi-pass membrane protein</topology>
    </subcellularLocation>
</comment>
<feature type="transmembrane region" description="Helical" evidence="4">
    <location>
        <begin position="115"/>
        <end position="141"/>
    </location>
</feature>
<evidence type="ECO:0000256" key="3">
    <source>
        <dbReference type="ARBA" id="ARBA00022448"/>
    </source>
</evidence>
<evidence type="ECO:0000313" key="6">
    <source>
        <dbReference type="Proteomes" id="UP000572377"/>
    </source>
</evidence>
<protein>
    <submittedName>
        <fullName evidence="5">ABC transporter permease</fullName>
    </submittedName>
</protein>
<dbReference type="PANTHER" id="PTHR30413">
    <property type="entry name" value="INNER MEMBRANE TRANSPORT PERMEASE"/>
    <property type="match status" value="1"/>
</dbReference>
<accession>A0A849KPK3</accession>
<dbReference type="Proteomes" id="UP000572377">
    <property type="component" value="Unassembled WGS sequence"/>
</dbReference>
<sequence length="274" mass="30308">MQSPPQSQRSLLVEAMNFVALLYHTVVREVREESGNATLGLLTAIGRVLILVALFYAMFELLGLRGAMIRGDVILFLVGGVLLFLMHNQAIGAVIKAGSATSPIMQHAPVTPTLMILSSALATLYLHILATVIILAALILFRGDLEIHSPRGILLPFFLAWASGVVIGLLFLAMKPFAPKLMQMLSTIYRRANMITSGKFFVANMLPNAILPFFDWNPLFHTIDQMRGALFVNYFPHKTSIEYPVYFVLVGLLVGMMAEFWLRRTVSRSTGAAR</sequence>
<keyword evidence="4" id="KW-1133">Transmembrane helix</keyword>
<feature type="transmembrane region" description="Helical" evidence="4">
    <location>
        <begin position="39"/>
        <end position="62"/>
    </location>
</feature>
<evidence type="ECO:0000256" key="4">
    <source>
        <dbReference type="SAM" id="Phobius"/>
    </source>
</evidence>
<keyword evidence="6" id="KW-1185">Reference proteome</keyword>
<feature type="transmembrane region" description="Helical" evidence="4">
    <location>
        <begin position="12"/>
        <end position="27"/>
    </location>
</feature>
<name>A0A849KPK3_9RHOB</name>
<keyword evidence="4" id="KW-0472">Membrane</keyword>
<evidence type="ECO:0000256" key="2">
    <source>
        <dbReference type="ARBA" id="ARBA00007783"/>
    </source>
</evidence>
<dbReference type="GO" id="GO:0015920">
    <property type="term" value="P:lipopolysaccharide transport"/>
    <property type="evidence" value="ECO:0007669"/>
    <property type="project" value="TreeGrafter"/>
</dbReference>
<feature type="transmembrane region" description="Helical" evidence="4">
    <location>
        <begin position="243"/>
        <end position="262"/>
    </location>
</feature>
<dbReference type="GO" id="GO:0005886">
    <property type="term" value="C:plasma membrane"/>
    <property type="evidence" value="ECO:0007669"/>
    <property type="project" value="UniProtKB-SubCell"/>
</dbReference>
<dbReference type="AlphaFoldDB" id="A0A849KPK3"/>